<proteinExistence type="inferred from homology"/>
<reference evidence="7" key="1">
    <citation type="journal article" date="2023" name="BMC Genomics">
        <title>Chromosome-level genome assemblies of Cutaneotrichosporon spp. (Trichosporonales, Basidiomycota) reveal imbalanced evolution between nucleotide sequences and chromosome synteny.</title>
        <authorList>
            <person name="Kobayashi Y."/>
            <person name="Kayamori A."/>
            <person name="Aoki K."/>
            <person name="Shiwa Y."/>
            <person name="Matsutani M."/>
            <person name="Fujita N."/>
            <person name="Sugita T."/>
            <person name="Iwasaki W."/>
            <person name="Tanaka N."/>
            <person name="Takashima M."/>
        </authorList>
    </citation>
    <scope>NUCLEOTIDE SEQUENCE</scope>
    <source>
        <strain evidence="7">HIS016</strain>
    </source>
</reference>
<protein>
    <recommendedName>
        <fullName evidence="5">Phospholipase</fullName>
        <ecNumber evidence="5">3.1.4.4</ecNumber>
    </recommendedName>
</protein>
<dbReference type="GO" id="GO:0035556">
    <property type="term" value="P:intracellular signal transduction"/>
    <property type="evidence" value="ECO:0007669"/>
    <property type="project" value="InterPro"/>
</dbReference>
<dbReference type="EC" id="3.1.4.4" evidence="5"/>
<dbReference type="GO" id="GO:0009395">
    <property type="term" value="P:phospholipid catabolic process"/>
    <property type="evidence" value="ECO:0007669"/>
    <property type="project" value="TreeGrafter"/>
</dbReference>
<gene>
    <name evidence="7" type="ORF">CspeluHIS016_0100850</name>
</gene>
<evidence type="ECO:0000256" key="2">
    <source>
        <dbReference type="ARBA" id="ARBA00022801"/>
    </source>
</evidence>
<dbReference type="PIRSF" id="PIRSF009376">
    <property type="entry name" value="Phospholipase_D_euk"/>
    <property type="match status" value="1"/>
</dbReference>
<keyword evidence="1" id="KW-0677">Repeat</keyword>
<keyword evidence="4" id="KW-0443">Lipid metabolism</keyword>
<evidence type="ECO:0000259" key="6">
    <source>
        <dbReference type="PROSITE" id="PS50035"/>
    </source>
</evidence>
<evidence type="ECO:0000313" key="8">
    <source>
        <dbReference type="Proteomes" id="UP001222932"/>
    </source>
</evidence>
<evidence type="ECO:0000256" key="4">
    <source>
        <dbReference type="ARBA" id="ARBA00023098"/>
    </source>
</evidence>
<dbReference type="PROSITE" id="PS50035">
    <property type="entry name" value="PLD"/>
    <property type="match status" value="2"/>
</dbReference>
<dbReference type="SMART" id="SM00155">
    <property type="entry name" value="PLDc"/>
    <property type="match status" value="2"/>
</dbReference>
<dbReference type="Gene3D" id="3.30.870.10">
    <property type="entry name" value="Endonuclease Chain A"/>
    <property type="match status" value="3"/>
</dbReference>
<dbReference type="InterPro" id="IPR015679">
    <property type="entry name" value="PLipase_D_fam"/>
</dbReference>
<dbReference type="AlphaFoldDB" id="A0AAD3Y9B2"/>
<feature type="domain" description="PLD phosphodiesterase" evidence="6">
    <location>
        <begin position="646"/>
        <end position="673"/>
    </location>
</feature>
<name>A0AAD3Y9B2_9TREE</name>
<keyword evidence="8" id="KW-1185">Reference proteome</keyword>
<dbReference type="InterPro" id="IPR001736">
    <property type="entry name" value="PLipase_D/transphosphatidylase"/>
</dbReference>
<dbReference type="PANTHER" id="PTHR18896">
    <property type="entry name" value="PHOSPHOLIPASE D"/>
    <property type="match status" value="1"/>
</dbReference>
<feature type="domain" description="PLD phosphodiesterase" evidence="6">
    <location>
        <begin position="190"/>
        <end position="217"/>
    </location>
</feature>
<dbReference type="SUPFAM" id="SSF56024">
    <property type="entry name" value="Phospholipase D/nuclease"/>
    <property type="match status" value="2"/>
</dbReference>
<dbReference type="InterPro" id="IPR016555">
    <property type="entry name" value="PLipase_D_euk"/>
</dbReference>
<dbReference type="Pfam" id="PF00614">
    <property type="entry name" value="PLDc"/>
    <property type="match status" value="1"/>
</dbReference>
<dbReference type="EMBL" id="BTCM01000001">
    <property type="protein sequence ID" value="GMK53499.1"/>
    <property type="molecule type" value="Genomic_DNA"/>
</dbReference>
<organism evidence="7 8">
    <name type="scientific">Cutaneotrichosporon spelunceum</name>
    <dbReference type="NCBI Taxonomy" id="1672016"/>
    <lineage>
        <taxon>Eukaryota</taxon>
        <taxon>Fungi</taxon>
        <taxon>Dikarya</taxon>
        <taxon>Basidiomycota</taxon>
        <taxon>Agaricomycotina</taxon>
        <taxon>Tremellomycetes</taxon>
        <taxon>Trichosporonales</taxon>
        <taxon>Trichosporonaceae</taxon>
        <taxon>Cutaneotrichosporon</taxon>
    </lineage>
</organism>
<dbReference type="GO" id="GO:0004630">
    <property type="term" value="F:phospholipase D activity"/>
    <property type="evidence" value="ECO:0007669"/>
    <property type="project" value="UniProtKB-UniRule"/>
</dbReference>
<dbReference type="GO" id="GO:0006654">
    <property type="term" value="P:phosphatidic acid biosynthetic process"/>
    <property type="evidence" value="ECO:0007669"/>
    <property type="project" value="InterPro"/>
</dbReference>
<evidence type="ECO:0000256" key="1">
    <source>
        <dbReference type="ARBA" id="ARBA00022737"/>
    </source>
</evidence>
<dbReference type="CDD" id="cd09138">
    <property type="entry name" value="PLDc_vPLD1_2_yPLD_like_1"/>
    <property type="match status" value="1"/>
</dbReference>
<evidence type="ECO:0000256" key="5">
    <source>
        <dbReference type="PIRNR" id="PIRNR009376"/>
    </source>
</evidence>
<keyword evidence="3 5" id="KW-0442">Lipid degradation</keyword>
<reference evidence="7" key="2">
    <citation type="submission" date="2023-06" db="EMBL/GenBank/DDBJ databases">
        <authorList>
            <person name="Kobayashi Y."/>
            <person name="Kayamori A."/>
            <person name="Aoki K."/>
            <person name="Shiwa Y."/>
            <person name="Fujita N."/>
            <person name="Sugita T."/>
            <person name="Iwasaki W."/>
            <person name="Tanaka N."/>
            <person name="Takashima M."/>
        </authorList>
    </citation>
    <scope>NUCLEOTIDE SEQUENCE</scope>
    <source>
        <strain evidence="7">HIS016</strain>
    </source>
</reference>
<evidence type="ECO:0000256" key="3">
    <source>
        <dbReference type="ARBA" id="ARBA00022963"/>
    </source>
</evidence>
<comment type="caution">
    <text evidence="7">The sequence shown here is derived from an EMBL/GenBank/DDBJ whole genome shotgun (WGS) entry which is preliminary data.</text>
</comment>
<comment type="similarity">
    <text evidence="5">Belongs to the phospholipase D family.</text>
</comment>
<keyword evidence="2 5" id="KW-0378">Hydrolase</keyword>
<dbReference type="PANTHER" id="PTHR18896:SF186">
    <property type="entry name" value="PHOSPHOLIPASE D"/>
    <property type="match status" value="1"/>
</dbReference>
<dbReference type="Proteomes" id="UP001222932">
    <property type="component" value="Unassembled WGS sequence"/>
</dbReference>
<comment type="catalytic activity">
    <reaction evidence="5">
        <text>a 1,2-diacyl-sn-glycero-3-phosphocholine + H2O = a 1,2-diacyl-sn-glycero-3-phosphate + choline + H(+)</text>
        <dbReference type="Rhea" id="RHEA:14445"/>
        <dbReference type="ChEBI" id="CHEBI:15354"/>
        <dbReference type="ChEBI" id="CHEBI:15377"/>
        <dbReference type="ChEBI" id="CHEBI:15378"/>
        <dbReference type="ChEBI" id="CHEBI:57643"/>
        <dbReference type="ChEBI" id="CHEBI:58608"/>
        <dbReference type="EC" id="3.1.4.4"/>
    </reaction>
</comment>
<evidence type="ECO:0000313" key="7">
    <source>
        <dbReference type="EMBL" id="GMK53499.1"/>
    </source>
</evidence>
<accession>A0AAD3Y9B2</accession>
<sequence>MAAPIDDGSNNTGRYRRINKIREKVDLLSSGLSRVGVSITTTWNPNHRHDEPHEKERDAQIEKIRDGHRFRSFAPETANNLVKWHIDGHDYFWAMSEMIDKAQHTIMILDWWLSPELQLRRPGAYYPEWRLDKLLKRKAEAGVLIYIQVYKEVAASMSLGSKHTKHALEDLHDNISVMRHPDHTGGELVYYFSHHEKLCVVDGTWAAMGGLDACWGRWDTPNHPIADVHPTQFQNALFPGQDYNNSRIMDFQTVDRYASNELCTREAGRMPWHDTSLTLSGPAVNDLVSHFSQRWNFVKKIKYKHDSRMDWLTLPEPWNSFYNPDAAKDAAEDAEFRQEHPHLSDLKNIGNEFLNPGTAFKAGVLNQQGQSEAEEGGVRVQVVRSAADWSHGVLLEDSIQQAYISMIREANHCIYIENHITTTTTGNPVENQIGAAIVERIVSAAKAGRPFKVFVFMPEIPAFPGDIQGQSGLKAIMEAQYRSINRGGNSIFEKVRAAGFDPNNYISFWNLRSYDRINAPQGFIKQMEENSGVTFHEAQVANARLFVGEPGEEPDNAVVYIEKTHDELTPVAGTNKKKKTAEDAVPLPKTVEEATAIIEKFESGAPRSDVPVSDNIGQNALESGMSVNQEAWLGTEEEERDCIVTELLYIHSKIMIVDDRRVIIGSANINDRSQNGDHDSEIAIVIEDTDMIEATMGGKKFMAAKLAASWRRALMREHLGLQPPLPPLGRDNQPTANMTMVGTPNAYDWGSPSDQLVADPLSIEFERLMVETGKQNRAVFDRVFRSVPNDMILSWAAYKDYVGKNSGIKVGHVANPELSLHEIKELLSTVKGHIVPMPTNFLIQEKWLTEGDFLSVNPITLAIYI</sequence>
<dbReference type="CDD" id="cd09141">
    <property type="entry name" value="PLDc_vPLD1_2_yPLD_like_2"/>
    <property type="match status" value="1"/>
</dbReference>